<comment type="subcellular location">
    <subcellularLocation>
        <location evidence="1 5">Cytoplasm</location>
    </subcellularLocation>
</comment>
<evidence type="ECO:0000256" key="5">
    <source>
        <dbReference type="HAMAP-Rule" id="MF_01114"/>
    </source>
</evidence>
<evidence type="ECO:0000259" key="9">
    <source>
        <dbReference type="Pfam" id="PF21982"/>
    </source>
</evidence>
<organism evidence="10 11">
    <name type="scientific">Georgenia yuyongxinii</name>
    <dbReference type="NCBI Taxonomy" id="2589797"/>
    <lineage>
        <taxon>Bacteria</taxon>
        <taxon>Bacillati</taxon>
        <taxon>Actinomycetota</taxon>
        <taxon>Actinomycetes</taxon>
        <taxon>Micrococcales</taxon>
        <taxon>Bogoriellaceae</taxon>
        <taxon>Georgenia</taxon>
    </lineage>
</organism>
<evidence type="ECO:0000259" key="7">
    <source>
        <dbReference type="Pfam" id="PF02631"/>
    </source>
</evidence>
<accession>A0A552WQP0</accession>
<evidence type="ECO:0000313" key="11">
    <source>
        <dbReference type="Proteomes" id="UP000318693"/>
    </source>
</evidence>
<dbReference type="Pfam" id="PF21982">
    <property type="entry name" value="RecX_HTH1"/>
    <property type="match status" value="1"/>
</dbReference>
<reference evidence="10 11" key="1">
    <citation type="submission" date="2019-07" db="EMBL/GenBank/DDBJ databases">
        <title>Georgenia wutianyii sp. nov. and Georgenia *** sp. nov. isolated from plateau pika (Ochotona curzoniae) in the Qinghai-Tibet plateau of China.</title>
        <authorList>
            <person name="Tian Z."/>
        </authorList>
    </citation>
    <scope>NUCLEOTIDE SEQUENCE [LARGE SCALE GENOMIC DNA]</scope>
    <source>
        <strain evidence="10 11">Z446</strain>
    </source>
</reference>
<dbReference type="Pfam" id="PF02631">
    <property type="entry name" value="RecX_HTH2"/>
    <property type="match status" value="1"/>
</dbReference>
<dbReference type="InterPro" id="IPR053925">
    <property type="entry name" value="RecX_HTH_3rd"/>
</dbReference>
<comment type="function">
    <text evidence="5">Modulates RecA activity.</text>
</comment>
<evidence type="ECO:0000256" key="4">
    <source>
        <dbReference type="ARBA" id="ARBA00022490"/>
    </source>
</evidence>
<feature type="domain" description="RecX first three-helical" evidence="9">
    <location>
        <begin position="38"/>
        <end position="76"/>
    </location>
</feature>
<keyword evidence="11" id="KW-1185">Reference proteome</keyword>
<keyword evidence="4 5" id="KW-0963">Cytoplasm</keyword>
<dbReference type="AlphaFoldDB" id="A0A552WQP0"/>
<dbReference type="RefSeq" id="WP_143418600.1">
    <property type="nucleotide sequence ID" value="NZ_VJXR01000030.1"/>
</dbReference>
<dbReference type="GO" id="GO:0006282">
    <property type="term" value="P:regulation of DNA repair"/>
    <property type="evidence" value="ECO:0007669"/>
    <property type="project" value="UniProtKB-UniRule"/>
</dbReference>
<dbReference type="PANTHER" id="PTHR33602:SF1">
    <property type="entry name" value="REGULATORY PROTEIN RECX FAMILY PROTEIN"/>
    <property type="match status" value="1"/>
</dbReference>
<evidence type="ECO:0000256" key="3">
    <source>
        <dbReference type="ARBA" id="ARBA00018111"/>
    </source>
</evidence>
<dbReference type="EMBL" id="VJXR01000030">
    <property type="protein sequence ID" value="TRW45034.1"/>
    <property type="molecule type" value="Genomic_DNA"/>
</dbReference>
<name>A0A552WQP0_9MICO</name>
<dbReference type="Gene3D" id="1.10.10.10">
    <property type="entry name" value="Winged helix-like DNA-binding domain superfamily/Winged helix DNA-binding domain"/>
    <property type="match status" value="3"/>
</dbReference>
<evidence type="ECO:0000256" key="2">
    <source>
        <dbReference type="ARBA" id="ARBA00009695"/>
    </source>
</evidence>
<dbReference type="Pfam" id="PF21981">
    <property type="entry name" value="RecX_HTH3"/>
    <property type="match status" value="1"/>
</dbReference>
<dbReference type="InterPro" id="IPR053924">
    <property type="entry name" value="RecX_HTH_2nd"/>
</dbReference>
<dbReference type="InterPro" id="IPR036388">
    <property type="entry name" value="WH-like_DNA-bd_sf"/>
</dbReference>
<protein>
    <recommendedName>
        <fullName evidence="3 5">Regulatory protein RecX</fullName>
    </recommendedName>
</protein>
<feature type="domain" description="RecX second three-helical" evidence="7">
    <location>
        <begin position="84"/>
        <end position="125"/>
    </location>
</feature>
<dbReference type="InterPro" id="IPR003783">
    <property type="entry name" value="Regulatory_RecX"/>
</dbReference>
<dbReference type="Proteomes" id="UP000318693">
    <property type="component" value="Unassembled WGS sequence"/>
</dbReference>
<sequence>MAPDASGRRPRARRRDELEPPSAGAAAVDPEPDAEEVARTIALRQLTAAPRSRAQLEEALARRDVPADVAARVLDRFTEVGLVDDVAYAEMLVRTRHAERGLARRALAQELRRKGIDAEVAEVALEQVDDADEETAARRLVEKKARSTAGLDRQVRRRRLAAMLARKGFGPGVAVRVIDEVLAEEGIDPLAEPGAWEPLD</sequence>
<comment type="caution">
    <text evidence="10">The sequence shown here is derived from an EMBL/GenBank/DDBJ whole genome shotgun (WGS) entry which is preliminary data.</text>
</comment>
<evidence type="ECO:0000259" key="8">
    <source>
        <dbReference type="Pfam" id="PF21981"/>
    </source>
</evidence>
<dbReference type="InterPro" id="IPR053926">
    <property type="entry name" value="RecX_HTH_1st"/>
</dbReference>
<feature type="region of interest" description="Disordered" evidence="6">
    <location>
        <begin position="1"/>
        <end position="35"/>
    </location>
</feature>
<evidence type="ECO:0000256" key="6">
    <source>
        <dbReference type="SAM" id="MobiDB-lite"/>
    </source>
</evidence>
<evidence type="ECO:0000313" key="10">
    <source>
        <dbReference type="EMBL" id="TRW45034.1"/>
    </source>
</evidence>
<proteinExistence type="inferred from homology"/>
<dbReference type="HAMAP" id="MF_01114">
    <property type="entry name" value="RecX"/>
    <property type="match status" value="1"/>
</dbReference>
<evidence type="ECO:0000256" key="1">
    <source>
        <dbReference type="ARBA" id="ARBA00004496"/>
    </source>
</evidence>
<comment type="similarity">
    <text evidence="2 5">Belongs to the RecX family.</text>
</comment>
<dbReference type="PANTHER" id="PTHR33602">
    <property type="entry name" value="REGULATORY PROTEIN RECX FAMILY PROTEIN"/>
    <property type="match status" value="1"/>
</dbReference>
<dbReference type="GO" id="GO:0005737">
    <property type="term" value="C:cytoplasm"/>
    <property type="evidence" value="ECO:0007669"/>
    <property type="project" value="UniProtKB-SubCell"/>
</dbReference>
<gene>
    <name evidence="5" type="primary">recX</name>
    <name evidence="10" type="ORF">FJ693_11020</name>
</gene>
<feature type="domain" description="RecX third three-helical" evidence="8">
    <location>
        <begin position="132"/>
        <end position="178"/>
    </location>
</feature>